<comment type="caution">
    <text evidence="2">The sequence shown here is derived from an EMBL/GenBank/DDBJ whole genome shotgun (WGS) entry which is preliminary data.</text>
</comment>
<organism evidence="2 3">
    <name type="scientific">Streptomyces siamensis</name>
    <dbReference type="NCBI Taxonomy" id="1274986"/>
    <lineage>
        <taxon>Bacteria</taxon>
        <taxon>Bacillati</taxon>
        <taxon>Actinomycetota</taxon>
        <taxon>Actinomycetes</taxon>
        <taxon>Kitasatosporales</taxon>
        <taxon>Streptomycetaceae</taxon>
        <taxon>Streptomyces</taxon>
    </lineage>
</organism>
<dbReference type="EMBL" id="BAABKB010000030">
    <property type="protein sequence ID" value="GAA5027367.1"/>
    <property type="molecule type" value="Genomic_DNA"/>
</dbReference>
<proteinExistence type="predicted"/>
<evidence type="ECO:0000256" key="1">
    <source>
        <dbReference type="SAM" id="MobiDB-lite"/>
    </source>
</evidence>
<gene>
    <name evidence="2" type="ORF">GCM10023335_64030</name>
</gene>
<evidence type="ECO:0000313" key="3">
    <source>
        <dbReference type="Proteomes" id="UP001501759"/>
    </source>
</evidence>
<feature type="compositionally biased region" description="Low complexity" evidence="1">
    <location>
        <begin position="73"/>
        <end position="83"/>
    </location>
</feature>
<evidence type="ECO:0000313" key="2">
    <source>
        <dbReference type="EMBL" id="GAA5027367.1"/>
    </source>
</evidence>
<reference evidence="3" key="1">
    <citation type="journal article" date="2019" name="Int. J. Syst. Evol. Microbiol.">
        <title>The Global Catalogue of Microorganisms (GCM) 10K type strain sequencing project: providing services to taxonomists for standard genome sequencing and annotation.</title>
        <authorList>
            <consortium name="The Broad Institute Genomics Platform"/>
            <consortium name="The Broad Institute Genome Sequencing Center for Infectious Disease"/>
            <person name="Wu L."/>
            <person name="Ma J."/>
        </authorList>
    </citation>
    <scope>NUCLEOTIDE SEQUENCE [LARGE SCALE GENOMIC DNA]</scope>
    <source>
        <strain evidence="3">JCM 18409</strain>
    </source>
</reference>
<protein>
    <submittedName>
        <fullName evidence="2">Uncharacterized protein</fullName>
    </submittedName>
</protein>
<feature type="compositionally biased region" description="Low complexity" evidence="1">
    <location>
        <begin position="24"/>
        <end position="37"/>
    </location>
</feature>
<name>A0ABP9JC37_9ACTN</name>
<feature type="region of interest" description="Disordered" evidence="1">
    <location>
        <begin position="14"/>
        <end position="108"/>
    </location>
</feature>
<accession>A0ABP9JC37</accession>
<keyword evidence="3" id="KW-1185">Reference proteome</keyword>
<dbReference type="Proteomes" id="UP001501759">
    <property type="component" value="Unassembled WGS sequence"/>
</dbReference>
<sequence length="132" mass="14376">MWCRVYRGPGPWCLRRVCHPRPGPAGARRAPRPGAAEHPARDSRKPTGQPARTTPLAPRPDSHGERRARLHTSSPLLPDSDPSAPRPGSQHPNELGPRPSPVHTGRMLMHQTAAIFAFTYGNRPTGCHGRAA</sequence>